<dbReference type="InterPro" id="IPR003673">
    <property type="entry name" value="CoA-Trfase_fam_III"/>
</dbReference>
<evidence type="ECO:0000313" key="3">
    <source>
        <dbReference type="Proteomes" id="UP000318405"/>
    </source>
</evidence>
<reference evidence="2 3" key="1">
    <citation type="submission" date="2019-07" db="EMBL/GenBank/DDBJ databases">
        <title>Qingshengfaniella alkalisoli gen. nov., sp. nov., isolated from saline soil.</title>
        <authorList>
            <person name="Xu L."/>
            <person name="Huang X.-X."/>
            <person name="Sun J.-Q."/>
        </authorList>
    </citation>
    <scope>NUCLEOTIDE SEQUENCE [LARGE SCALE GENOMIC DNA]</scope>
    <source>
        <strain evidence="2 3">DSM 27279</strain>
    </source>
</reference>
<protein>
    <submittedName>
        <fullName evidence="2">CoA transferase</fullName>
    </submittedName>
</protein>
<dbReference type="EMBL" id="VLTJ01000013">
    <property type="protein sequence ID" value="TSH96848.1"/>
    <property type="molecule type" value="Genomic_DNA"/>
</dbReference>
<dbReference type="PANTHER" id="PTHR48207">
    <property type="entry name" value="SUCCINATE--HYDROXYMETHYLGLUTARATE COA-TRANSFERASE"/>
    <property type="match status" value="1"/>
</dbReference>
<dbReference type="Gene3D" id="3.40.50.10540">
    <property type="entry name" value="Crotonobetainyl-coa:carnitine coa-transferase, domain 1"/>
    <property type="match status" value="1"/>
</dbReference>
<name>A0A556AV68_9BURK</name>
<sequence length="410" mass="44336">MTQHGALSGIKVLDLSRVLAGPWAAQTLGDLGAEVVKVEKPGAGDDTRSWGPPFLRSTHDGSPLDAAYYVCANRNKKSVAIDIATPQGQRLVRELAPNFDVLIENYKVGGLKKYGLDYDAIRQLHPRIVYCSITGFGQNGPYSHRAGYDFLIQGMGGMMSVTGRPDDEPGGGPMKVGVALTDILTGLYASTAILAALRARDVHGVGQHIDLSLLDVQIACLANQATNFLYSGEVPQRMGNAHPNAVPYQDFRTKDGFIILAIGNDSQFRRFCDAAGLGCLADDERFARNTARIGNRDALVALISRRVGEQTTKHWVDLLHDKAVPCGPIRNIKEVFEDEHVAARNVISRLEHPLAGRIPVVSNPIRLSETPVAHAGSPPTLGQHTESVLTDYLGLDGRRIQELRAQGVLG</sequence>
<organism evidence="2 3">
    <name type="scientific">Verticiella sediminum</name>
    <dbReference type="NCBI Taxonomy" id="1247510"/>
    <lineage>
        <taxon>Bacteria</taxon>
        <taxon>Pseudomonadati</taxon>
        <taxon>Pseudomonadota</taxon>
        <taxon>Betaproteobacteria</taxon>
        <taxon>Burkholderiales</taxon>
        <taxon>Alcaligenaceae</taxon>
        <taxon>Verticiella</taxon>
    </lineage>
</organism>
<dbReference type="RefSeq" id="WP_143947709.1">
    <property type="nucleotide sequence ID" value="NZ_BAABMB010000002.1"/>
</dbReference>
<dbReference type="GO" id="GO:0008410">
    <property type="term" value="F:CoA-transferase activity"/>
    <property type="evidence" value="ECO:0007669"/>
    <property type="project" value="TreeGrafter"/>
</dbReference>
<dbReference type="InterPro" id="IPR050483">
    <property type="entry name" value="CoA-transferase_III_domain"/>
</dbReference>
<evidence type="ECO:0000256" key="1">
    <source>
        <dbReference type="ARBA" id="ARBA00022679"/>
    </source>
</evidence>
<dbReference type="Gene3D" id="3.30.1540.10">
    <property type="entry name" value="formyl-coa transferase, domain 3"/>
    <property type="match status" value="1"/>
</dbReference>
<dbReference type="InterPro" id="IPR044855">
    <property type="entry name" value="CoA-Trfase_III_dom3_sf"/>
</dbReference>
<keyword evidence="1 2" id="KW-0808">Transferase</keyword>
<dbReference type="SUPFAM" id="SSF89796">
    <property type="entry name" value="CoA-transferase family III (CaiB/BaiF)"/>
    <property type="match status" value="1"/>
</dbReference>
<dbReference type="PANTHER" id="PTHR48207:SF3">
    <property type="entry name" value="SUCCINATE--HYDROXYMETHYLGLUTARATE COA-TRANSFERASE"/>
    <property type="match status" value="1"/>
</dbReference>
<dbReference type="OrthoDB" id="5294844at2"/>
<evidence type="ECO:0000313" key="2">
    <source>
        <dbReference type="EMBL" id="TSH96848.1"/>
    </source>
</evidence>
<accession>A0A556AV68</accession>
<proteinExistence type="predicted"/>
<comment type="caution">
    <text evidence="2">The sequence shown here is derived from an EMBL/GenBank/DDBJ whole genome shotgun (WGS) entry which is preliminary data.</text>
</comment>
<dbReference type="InterPro" id="IPR023606">
    <property type="entry name" value="CoA-Trfase_III_dom_1_sf"/>
</dbReference>
<gene>
    <name evidence="2" type="ORF">FOZ76_08250</name>
</gene>
<dbReference type="Proteomes" id="UP000318405">
    <property type="component" value="Unassembled WGS sequence"/>
</dbReference>
<dbReference type="Pfam" id="PF02515">
    <property type="entry name" value="CoA_transf_3"/>
    <property type="match status" value="1"/>
</dbReference>
<keyword evidence="3" id="KW-1185">Reference proteome</keyword>
<dbReference type="AlphaFoldDB" id="A0A556AV68"/>